<proteinExistence type="predicted"/>
<feature type="transmembrane region" description="Helical" evidence="6">
    <location>
        <begin position="52"/>
        <end position="71"/>
    </location>
</feature>
<feature type="transmembrane region" description="Helical" evidence="6">
    <location>
        <begin position="18"/>
        <end position="40"/>
    </location>
</feature>
<evidence type="ECO:0000256" key="5">
    <source>
        <dbReference type="SAM" id="MobiDB-lite"/>
    </source>
</evidence>
<gene>
    <name evidence="7" type="ORF">DRE_07579</name>
</gene>
<evidence type="ECO:0000256" key="2">
    <source>
        <dbReference type="ARBA" id="ARBA00022692"/>
    </source>
</evidence>
<feature type="region of interest" description="Disordered" evidence="5">
    <location>
        <begin position="297"/>
        <end position="341"/>
    </location>
</feature>
<comment type="subcellular location">
    <subcellularLocation>
        <location evidence="1">Membrane</location>
        <topology evidence="1">Multi-pass membrane protein</topology>
    </subcellularLocation>
</comment>
<accession>W7HU20</accession>
<dbReference type="PANTHER" id="PTHR31465:SF15">
    <property type="entry name" value="LIPID TRANSPORTER ATNI-RELATED"/>
    <property type="match status" value="1"/>
</dbReference>
<keyword evidence="4 6" id="KW-0472">Membrane</keyword>
<dbReference type="AlphaFoldDB" id="W7HU20"/>
<evidence type="ECO:0000256" key="6">
    <source>
        <dbReference type="SAM" id="Phobius"/>
    </source>
</evidence>
<feature type="transmembrane region" description="Helical" evidence="6">
    <location>
        <begin position="254"/>
        <end position="273"/>
    </location>
</feature>
<feature type="transmembrane region" description="Helical" evidence="6">
    <location>
        <begin position="128"/>
        <end position="149"/>
    </location>
</feature>
<evidence type="ECO:0000313" key="8">
    <source>
        <dbReference type="Proteomes" id="UP000024837"/>
    </source>
</evidence>
<keyword evidence="8" id="KW-1185">Reference proteome</keyword>
<feature type="transmembrane region" description="Helical" evidence="6">
    <location>
        <begin position="176"/>
        <end position="196"/>
    </location>
</feature>
<feature type="transmembrane region" description="Helical" evidence="6">
    <location>
        <begin position="216"/>
        <end position="234"/>
    </location>
</feature>
<feature type="compositionally biased region" description="Basic and acidic residues" evidence="5">
    <location>
        <begin position="302"/>
        <end position="329"/>
    </location>
</feature>
<dbReference type="Pfam" id="PF04479">
    <property type="entry name" value="RTA1"/>
    <property type="match status" value="1"/>
</dbReference>
<evidence type="ECO:0000313" key="7">
    <source>
        <dbReference type="EMBL" id="EWC43438.1"/>
    </source>
</evidence>
<sequence length="341" mass="38147">MGFDCASYDFTSPDSTSTFLYCPSFPAAALFAVLFGLSTITHIVQAFCYGKLRLSWVIILGSAWETIAFGLRTAATQKPLSDGLGIPSVILIYLAPLLVNAFAYMVLGRMVWYYLVAKRVCRIGATRLTVIFVWLDIIAFLVQLAGASLTTGHSEADATPEAKADSARLQQIGLNIYMGGIGFQLFWILVFSGVAWRFRVKAVRGVDLQRPTSWRVLLAVLYFTLFMIGVRIIFRLVEFSQGIYDATLTTHEVFFYVLEAAPMLIACVTWNVFHPGRFLVGPESEFPHLSRQAKKAKKAEKKRLTAEKKTQKAQLKMERRRGGEVENMERGQSPLMGVELQ</sequence>
<dbReference type="InterPro" id="IPR007568">
    <property type="entry name" value="RTA1"/>
</dbReference>
<evidence type="ECO:0000256" key="4">
    <source>
        <dbReference type="ARBA" id="ARBA00023136"/>
    </source>
</evidence>
<keyword evidence="3 6" id="KW-1133">Transmembrane helix</keyword>
<dbReference type="Proteomes" id="UP000024837">
    <property type="component" value="Unassembled WGS sequence"/>
</dbReference>
<evidence type="ECO:0000256" key="1">
    <source>
        <dbReference type="ARBA" id="ARBA00004141"/>
    </source>
</evidence>
<evidence type="ECO:0000256" key="3">
    <source>
        <dbReference type="ARBA" id="ARBA00022989"/>
    </source>
</evidence>
<dbReference type="EMBL" id="KI966463">
    <property type="protein sequence ID" value="EWC43438.1"/>
    <property type="molecule type" value="Genomic_DNA"/>
</dbReference>
<reference evidence="7 8" key="1">
    <citation type="submission" date="2013-05" db="EMBL/GenBank/DDBJ databases">
        <title>Drechslerella stenobrocha genome reveals carnivorous origination and mechanical trapping mechanism of predatory fungi.</title>
        <authorList>
            <person name="Liu X."/>
            <person name="Zhang W."/>
            <person name="Liu K."/>
        </authorList>
    </citation>
    <scope>NUCLEOTIDE SEQUENCE [LARGE SCALE GENOMIC DNA]</scope>
    <source>
        <strain evidence="7 8">248</strain>
    </source>
</reference>
<keyword evidence="2 6" id="KW-0812">Transmembrane</keyword>
<name>W7HU20_9PEZI</name>
<feature type="transmembrane region" description="Helical" evidence="6">
    <location>
        <begin position="91"/>
        <end position="116"/>
    </location>
</feature>
<protein>
    <submittedName>
        <fullName evidence="7">Uncharacterized protein</fullName>
    </submittedName>
</protein>
<dbReference type="GO" id="GO:0016020">
    <property type="term" value="C:membrane"/>
    <property type="evidence" value="ECO:0007669"/>
    <property type="project" value="UniProtKB-SubCell"/>
</dbReference>
<dbReference type="OrthoDB" id="5384040at2759"/>
<dbReference type="PANTHER" id="PTHR31465">
    <property type="entry name" value="PROTEIN RTA1-RELATED"/>
    <property type="match status" value="1"/>
</dbReference>
<organism evidence="7 8">
    <name type="scientific">Drechslerella stenobrocha 248</name>
    <dbReference type="NCBI Taxonomy" id="1043628"/>
    <lineage>
        <taxon>Eukaryota</taxon>
        <taxon>Fungi</taxon>
        <taxon>Dikarya</taxon>
        <taxon>Ascomycota</taxon>
        <taxon>Pezizomycotina</taxon>
        <taxon>Orbiliomycetes</taxon>
        <taxon>Orbiliales</taxon>
        <taxon>Orbiliaceae</taxon>
        <taxon>Drechslerella</taxon>
    </lineage>
</organism>
<dbReference type="HOGENOM" id="CLU_033465_3_0_1"/>